<dbReference type="Proteomes" id="UP000273405">
    <property type="component" value="Unassembled WGS sequence"/>
</dbReference>
<dbReference type="RefSeq" id="WP_120623650.1">
    <property type="nucleotide sequence ID" value="NZ_RAWG01000008.1"/>
</dbReference>
<organism evidence="2 3">
    <name type="scientific">Corallococcus sicarius</name>
    <dbReference type="NCBI Taxonomy" id="2316726"/>
    <lineage>
        <taxon>Bacteria</taxon>
        <taxon>Pseudomonadati</taxon>
        <taxon>Myxococcota</taxon>
        <taxon>Myxococcia</taxon>
        <taxon>Myxococcales</taxon>
        <taxon>Cystobacterineae</taxon>
        <taxon>Myxococcaceae</taxon>
        <taxon>Corallococcus</taxon>
    </lineage>
</organism>
<evidence type="ECO:0000313" key="2">
    <source>
        <dbReference type="EMBL" id="RKH47586.1"/>
    </source>
</evidence>
<dbReference type="AlphaFoldDB" id="A0A3A8NT64"/>
<evidence type="ECO:0000256" key="1">
    <source>
        <dbReference type="SAM" id="SignalP"/>
    </source>
</evidence>
<keyword evidence="3" id="KW-1185">Reference proteome</keyword>
<comment type="caution">
    <text evidence="2">The sequence shown here is derived from an EMBL/GenBank/DDBJ whole genome shotgun (WGS) entry which is preliminary data.</text>
</comment>
<gene>
    <name evidence="2" type="ORF">D7X12_02475</name>
</gene>
<sequence>MSLSTLKLPPLLALVSALLLGAAPALAEDSIHTLVAVTTEGGCANALGYVVEVGERDKARRAAEEKAQAQYPTLKQRNHKDNLNKSKVSMGRHLVVLSAGITKEGCTGRAMGVGFGTDEASAQKDAKKNLGKNFPFNDGALKVEHSQRY</sequence>
<feature type="signal peptide" evidence="1">
    <location>
        <begin position="1"/>
        <end position="27"/>
    </location>
</feature>
<accession>A0A3A8NT64</accession>
<keyword evidence="1" id="KW-0732">Signal</keyword>
<reference evidence="3" key="1">
    <citation type="submission" date="2018-09" db="EMBL/GenBank/DDBJ databases">
        <authorList>
            <person name="Livingstone P.G."/>
            <person name="Whitworth D.E."/>
        </authorList>
    </citation>
    <scope>NUCLEOTIDE SEQUENCE [LARGE SCALE GENOMIC DNA]</scope>
    <source>
        <strain evidence="3">CA040B</strain>
    </source>
</reference>
<name>A0A3A8NT64_9BACT</name>
<proteinExistence type="predicted"/>
<evidence type="ECO:0000313" key="3">
    <source>
        <dbReference type="Proteomes" id="UP000273405"/>
    </source>
</evidence>
<dbReference type="EMBL" id="RAWG01000008">
    <property type="protein sequence ID" value="RKH47586.1"/>
    <property type="molecule type" value="Genomic_DNA"/>
</dbReference>
<feature type="chain" id="PRO_5017465353" evidence="1">
    <location>
        <begin position="28"/>
        <end position="149"/>
    </location>
</feature>
<protein>
    <submittedName>
        <fullName evidence="2">Uncharacterized protein</fullName>
    </submittedName>
</protein>